<dbReference type="EMBL" id="AMPZ03000004">
    <property type="protein sequence ID" value="KAH9585944.1"/>
    <property type="molecule type" value="Genomic_DNA"/>
</dbReference>
<feature type="transmembrane region" description="Helical" evidence="1">
    <location>
        <begin position="31"/>
        <end position="57"/>
    </location>
</feature>
<dbReference type="Proteomes" id="UP000471633">
    <property type="component" value="Unassembled WGS sequence"/>
</dbReference>
<keyword evidence="3" id="KW-1185">Reference proteome</keyword>
<dbReference type="RefSeq" id="XP_051068491.1">
    <property type="nucleotide sequence ID" value="XM_051208131.1"/>
</dbReference>
<reference evidence="2" key="2">
    <citation type="journal article" date="2019" name="Gigascience">
        <title>High-quality Schistosoma haematobium genome achieved by single-molecule and long-range sequencing.</title>
        <authorList>
            <person name="Stroehlein A.J."/>
            <person name="Korhonen P.K."/>
            <person name="Chong T.M."/>
            <person name="Lim Y.L."/>
            <person name="Chan K.G."/>
            <person name="Webster B."/>
            <person name="Rollinson D."/>
            <person name="Brindley P.J."/>
            <person name="Gasser R.B."/>
            <person name="Young N.D."/>
        </authorList>
    </citation>
    <scope>NUCLEOTIDE SEQUENCE</scope>
</reference>
<accession>A0A922IUD0</accession>
<evidence type="ECO:0000256" key="1">
    <source>
        <dbReference type="SAM" id="Phobius"/>
    </source>
</evidence>
<keyword evidence="1" id="KW-0472">Membrane</keyword>
<dbReference type="AlphaFoldDB" id="A0A922IUD0"/>
<evidence type="ECO:0000313" key="3">
    <source>
        <dbReference type="Proteomes" id="UP000471633"/>
    </source>
</evidence>
<gene>
    <name evidence="2" type="primary">LAMC1_6</name>
    <name evidence="2" type="ORF">MS3_00000319</name>
</gene>
<comment type="caution">
    <text evidence="2">The sequence shown here is derived from an EMBL/GenBank/DDBJ whole genome shotgun (WGS) entry which is preliminary data.</text>
</comment>
<sequence length="135" mass="15505">MFVVEMKEQSSLRQLMDILQMKYLLYDSQTIVIIFHCTLNILYTSILSLLTSVAVGLNIHIRKSKILPYNTTCINRITLKGEALEDEKVFTYLSSINDEHGGSDTGVKVRIVKARAVYLQLKYIWNSKQLSTMIE</sequence>
<dbReference type="KEGG" id="shx:MS3_00000319"/>
<dbReference type="CTD" id="75576311"/>
<reference evidence="2" key="4">
    <citation type="journal article" date="2022" name="PLoS Pathog.">
        <title>Chromosome-level genome of Schistosoma haematobium underpins genome-wide explorations of molecular variation.</title>
        <authorList>
            <person name="Stroehlein A.J."/>
            <person name="Korhonen P.K."/>
            <person name="Lee V.V."/>
            <person name="Ralph S.A."/>
            <person name="Mentink-Kane M."/>
            <person name="You H."/>
            <person name="McManus D.P."/>
            <person name="Tchuente L.T."/>
            <person name="Stothard J.R."/>
            <person name="Kaur P."/>
            <person name="Dudchenko O."/>
            <person name="Aiden E.L."/>
            <person name="Yang B."/>
            <person name="Yang H."/>
            <person name="Emery A.M."/>
            <person name="Webster B.L."/>
            <person name="Brindley P.J."/>
            <person name="Rollinson D."/>
            <person name="Chang B.C.H."/>
            <person name="Gasser R.B."/>
            <person name="Young N.D."/>
        </authorList>
    </citation>
    <scope>NUCLEOTIDE SEQUENCE</scope>
</reference>
<keyword evidence="1" id="KW-1133">Transmembrane helix</keyword>
<reference evidence="2" key="3">
    <citation type="submission" date="2021-06" db="EMBL/GenBank/DDBJ databases">
        <title>Chromosome-level genome assembly for S. haematobium.</title>
        <authorList>
            <person name="Stroehlein A.J."/>
        </authorList>
    </citation>
    <scope>NUCLEOTIDE SEQUENCE</scope>
</reference>
<protein>
    <submittedName>
        <fullName evidence="2">Laminin subunit gamma-1</fullName>
    </submittedName>
</protein>
<name>A0A922IUD0_SCHHA</name>
<proteinExistence type="predicted"/>
<evidence type="ECO:0000313" key="2">
    <source>
        <dbReference type="EMBL" id="KAH9585944.1"/>
    </source>
</evidence>
<organism evidence="2 3">
    <name type="scientific">Schistosoma haematobium</name>
    <name type="common">Blood fluke</name>
    <dbReference type="NCBI Taxonomy" id="6185"/>
    <lineage>
        <taxon>Eukaryota</taxon>
        <taxon>Metazoa</taxon>
        <taxon>Spiralia</taxon>
        <taxon>Lophotrochozoa</taxon>
        <taxon>Platyhelminthes</taxon>
        <taxon>Trematoda</taxon>
        <taxon>Digenea</taxon>
        <taxon>Strigeidida</taxon>
        <taxon>Schistosomatoidea</taxon>
        <taxon>Schistosomatidae</taxon>
        <taxon>Schistosoma</taxon>
    </lineage>
</organism>
<reference evidence="2" key="1">
    <citation type="journal article" date="2012" name="Nat. Genet.">
        <title>Whole-genome sequence of Schistosoma haematobium.</title>
        <authorList>
            <person name="Young N.D."/>
            <person name="Jex A.R."/>
            <person name="Li B."/>
            <person name="Liu S."/>
            <person name="Yang L."/>
            <person name="Xiong Z."/>
            <person name="Li Y."/>
            <person name="Cantacessi C."/>
            <person name="Hall R.S."/>
            <person name="Xu X."/>
            <person name="Chen F."/>
            <person name="Wu X."/>
            <person name="Zerlotini A."/>
            <person name="Oliveira G."/>
            <person name="Hofmann A."/>
            <person name="Zhang G."/>
            <person name="Fang X."/>
            <person name="Kang Y."/>
            <person name="Campbell B.E."/>
            <person name="Loukas A."/>
            <person name="Ranganathan S."/>
            <person name="Rollinson D."/>
            <person name="Rinaldi G."/>
            <person name="Brindley P.J."/>
            <person name="Yang H."/>
            <person name="Wang J."/>
            <person name="Wang J."/>
            <person name="Gasser R.B."/>
        </authorList>
    </citation>
    <scope>NUCLEOTIDE SEQUENCE</scope>
</reference>
<dbReference type="GeneID" id="75576311"/>
<keyword evidence="1" id="KW-0812">Transmembrane</keyword>